<dbReference type="HOGENOM" id="CLU_2092632_0_0_11"/>
<dbReference type="AlphaFoldDB" id="G1WGH7"/>
<name>G1WGH7_9ACTN</name>
<dbReference type="STRING" id="742742.HMPREF9452_00440"/>
<comment type="caution">
    <text evidence="1">The sequence shown here is derived from an EMBL/GenBank/DDBJ whole genome shotgun (WGS) entry which is preliminary data.</text>
</comment>
<sequence>MSGIKRSRISRLTGLYAKSTTRQGGGEQSAPMADFYEALHVASARRSRVGIRAVCVMEETHNRGVRLTIHGLQGFGATPARCRRSMLRFQPLLLRERQAPPIGGNPQAPPVRCSMG</sequence>
<keyword evidence="2" id="KW-1185">Reference proteome</keyword>
<gene>
    <name evidence="1" type="ORF">HMPREF9452_00440</name>
</gene>
<evidence type="ECO:0000313" key="1">
    <source>
        <dbReference type="EMBL" id="EGX67428.1"/>
    </source>
</evidence>
<dbReference type="Proteomes" id="UP000004830">
    <property type="component" value="Unassembled WGS sequence"/>
</dbReference>
<protein>
    <submittedName>
        <fullName evidence="1">Uncharacterized protein</fullName>
    </submittedName>
</protein>
<reference evidence="1 2" key="1">
    <citation type="submission" date="2011-06" db="EMBL/GenBank/DDBJ databases">
        <title>The Genome Sequence of Collinsella tanakaei YIT 12063.</title>
        <authorList>
            <consortium name="The Broad Institute Genome Sequencing Platform"/>
            <person name="Earl A."/>
            <person name="Ward D."/>
            <person name="Feldgarden M."/>
            <person name="Gevers D."/>
            <person name="Morotomi M."/>
            <person name="Young S.K."/>
            <person name="Zeng Q."/>
            <person name="Gargeya S."/>
            <person name="Fitzgerald M."/>
            <person name="Haas B."/>
            <person name="Abouelleil A."/>
            <person name="Alvarado L."/>
            <person name="Arachchi H.M."/>
            <person name="Berlin A."/>
            <person name="Brown A."/>
            <person name="Chapman S.B."/>
            <person name="Chen Z."/>
            <person name="Dunbar C."/>
            <person name="Freedman E."/>
            <person name="Gearin G."/>
            <person name="Gellesch M."/>
            <person name="Goldberg J."/>
            <person name="Griggs A."/>
            <person name="Gujja S."/>
            <person name="Heiman D."/>
            <person name="Howarth C."/>
            <person name="Larson L."/>
            <person name="Lui A."/>
            <person name="MacDonald P.J.P."/>
            <person name="Mehta T."/>
            <person name="Montmayeur A."/>
            <person name="Murphy C."/>
            <person name="Neiman D."/>
            <person name="Pearson M."/>
            <person name="Priest M."/>
            <person name="Roberts A."/>
            <person name="Saif S."/>
            <person name="Shea T."/>
            <person name="Shenoy N."/>
            <person name="Sisk P."/>
            <person name="Stolte C."/>
            <person name="Sykes S."/>
            <person name="Wortman J."/>
            <person name="Nusbaum C."/>
            <person name="Birren B."/>
        </authorList>
    </citation>
    <scope>NUCLEOTIDE SEQUENCE [LARGE SCALE GENOMIC DNA]</scope>
    <source>
        <strain evidence="1 2">YIT 12063</strain>
    </source>
</reference>
<proteinExistence type="predicted"/>
<organism evidence="1 2">
    <name type="scientific">Collinsella tanakaei YIT 12063</name>
    <dbReference type="NCBI Taxonomy" id="742742"/>
    <lineage>
        <taxon>Bacteria</taxon>
        <taxon>Bacillati</taxon>
        <taxon>Actinomycetota</taxon>
        <taxon>Coriobacteriia</taxon>
        <taxon>Coriobacteriales</taxon>
        <taxon>Coriobacteriaceae</taxon>
        <taxon>Collinsella</taxon>
    </lineage>
</organism>
<evidence type="ECO:0000313" key="2">
    <source>
        <dbReference type="Proteomes" id="UP000004830"/>
    </source>
</evidence>
<accession>G1WGH7</accession>
<dbReference type="EMBL" id="ADLS01000006">
    <property type="protein sequence ID" value="EGX67428.1"/>
    <property type="molecule type" value="Genomic_DNA"/>
</dbReference>